<proteinExistence type="predicted"/>
<comment type="caution">
    <text evidence="1">The sequence shown here is derived from an EMBL/GenBank/DDBJ whole genome shotgun (WGS) entry which is preliminary data.</text>
</comment>
<sequence>MKNLLENKFVSYYGLAASVTVNVVSTTDTTFDLIDDANLVCPSGQGTAKYNNPSRKEVNVISYDNFITSLPHSFRERRERCDLIVYTSDSSHFILNELTETEPQYVSDHLTEGKPKTGKKNKAISQLKQTLEDISAVPKINSFIIQCTTKHCCFFNKPPTSPTGINAPIAFSRLSSISPNGINIPNPDIEAYGFEFWEFYDNQTYLLKDESSKVKTISEQLVELSTKDLKDLAKILQLNYGLKI</sequence>
<accession>A0A5J4SC73</accession>
<evidence type="ECO:0000313" key="1">
    <source>
        <dbReference type="EMBL" id="KAA6342940.1"/>
    </source>
</evidence>
<protein>
    <submittedName>
        <fullName evidence="1">Uncharacterized protein</fullName>
    </submittedName>
</protein>
<gene>
    <name evidence="1" type="ORF">EZS27_009345</name>
</gene>
<reference evidence="1" key="1">
    <citation type="submission" date="2019-03" db="EMBL/GenBank/DDBJ databases">
        <title>Single cell metagenomics reveals metabolic interactions within the superorganism composed of flagellate Streblomastix strix and complex community of Bacteroidetes bacteria on its surface.</title>
        <authorList>
            <person name="Treitli S.C."/>
            <person name="Kolisko M."/>
            <person name="Husnik F."/>
            <person name="Keeling P."/>
            <person name="Hampl V."/>
        </authorList>
    </citation>
    <scope>NUCLEOTIDE SEQUENCE</scope>
    <source>
        <strain evidence="1">STM</strain>
    </source>
</reference>
<organism evidence="1">
    <name type="scientific">termite gut metagenome</name>
    <dbReference type="NCBI Taxonomy" id="433724"/>
    <lineage>
        <taxon>unclassified sequences</taxon>
        <taxon>metagenomes</taxon>
        <taxon>organismal metagenomes</taxon>
    </lineage>
</organism>
<name>A0A5J4SC73_9ZZZZ</name>
<dbReference type="EMBL" id="SNRY01000298">
    <property type="protein sequence ID" value="KAA6342940.1"/>
    <property type="molecule type" value="Genomic_DNA"/>
</dbReference>
<dbReference type="AlphaFoldDB" id="A0A5J4SC73"/>